<name>A0A125R0N8_9GAMM</name>
<reference evidence="6 7" key="2">
    <citation type="submission" date="2016-02" db="EMBL/GenBank/DDBJ databases">
        <authorList>
            <person name="Wen L."/>
            <person name="He K."/>
            <person name="Yang H."/>
        </authorList>
    </citation>
    <scope>NUCLEOTIDE SEQUENCE [LARGE SCALE GENOMIC DNA]</scope>
    <source>
        <strain evidence="6 7">AGD 8-3</strain>
    </source>
</reference>
<evidence type="ECO:0000313" key="7">
    <source>
        <dbReference type="Proteomes" id="UP000063387"/>
    </source>
</evidence>
<evidence type="ECO:0000256" key="2">
    <source>
        <dbReference type="ARBA" id="ARBA00022679"/>
    </source>
</evidence>
<evidence type="ECO:0000313" key="6">
    <source>
        <dbReference type="EMBL" id="AMD02403.1"/>
    </source>
</evidence>
<protein>
    <submittedName>
        <fullName evidence="6">Capsular polysaccharide phosphotransferase cps12A</fullName>
        <ecNumber evidence="6">2.7.-.-</ecNumber>
    </submittedName>
</protein>
<dbReference type="InterPro" id="IPR047141">
    <property type="entry name" value="Stealth"/>
</dbReference>
<dbReference type="InterPro" id="IPR021520">
    <property type="entry name" value="Stealth_CR2"/>
</dbReference>
<dbReference type="PATRIC" id="fig|507626.3.peg.3361"/>
<keyword evidence="2 6" id="KW-0808">Transferase</keyword>
<dbReference type="STRING" id="507626.LOKO_03359"/>
<dbReference type="Pfam" id="PF11380">
    <property type="entry name" value="Stealth_CR2"/>
    <property type="match status" value="1"/>
</dbReference>
<organism evidence="6 7">
    <name type="scientific">Halomonas chromatireducens</name>
    <dbReference type="NCBI Taxonomy" id="507626"/>
    <lineage>
        <taxon>Bacteria</taxon>
        <taxon>Pseudomonadati</taxon>
        <taxon>Pseudomonadota</taxon>
        <taxon>Gammaproteobacteria</taxon>
        <taxon>Oceanospirillales</taxon>
        <taxon>Halomonadaceae</taxon>
        <taxon>Halomonas</taxon>
    </lineage>
</organism>
<feature type="domain" description="Stealth protein CR2 conserved region 2" evidence="4">
    <location>
        <begin position="112"/>
        <end position="219"/>
    </location>
</feature>
<dbReference type="PANTHER" id="PTHR24045:SF0">
    <property type="entry name" value="N-ACETYLGLUCOSAMINE-1-PHOSPHOTRANSFERASE SUBUNITS ALPHA_BETA"/>
    <property type="match status" value="1"/>
</dbReference>
<dbReference type="Pfam" id="PF17101">
    <property type="entry name" value="Stealth_CR1"/>
    <property type="match status" value="1"/>
</dbReference>
<dbReference type="GO" id="GO:0016772">
    <property type="term" value="F:transferase activity, transferring phosphorus-containing groups"/>
    <property type="evidence" value="ECO:0007669"/>
    <property type="project" value="InterPro"/>
</dbReference>
<keyword evidence="3" id="KW-0270">Exopolysaccharide synthesis</keyword>
<gene>
    <name evidence="6" type="ORF">LOKO_03359</name>
</gene>
<evidence type="ECO:0000256" key="1">
    <source>
        <dbReference type="ARBA" id="ARBA00007583"/>
    </source>
</evidence>
<evidence type="ECO:0000259" key="4">
    <source>
        <dbReference type="Pfam" id="PF11380"/>
    </source>
</evidence>
<dbReference type="EMBL" id="CP014226">
    <property type="protein sequence ID" value="AMD02403.1"/>
    <property type="molecule type" value="Genomic_DNA"/>
</dbReference>
<dbReference type="GO" id="GO:0000271">
    <property type="term" value="P:polysaccharide biosynthetic process"/>
    <property type="evidence" value="ECO:0007669"/>
    <property type="project" value="UniProtKB-KW"/>
</dbReference>
<evidence type="ECO:0000259" key="5">
    <source>
        <dbReference type="Pfam" id="PF17101"/>
    </source>
</evidence>
<reference evidence="6 7" key="1">
    <citation type="journal article" date="2016" name="Genome Announc.">
        <title>Draft Genome Sequence of 'Halomonas chromatireducens' Strain AGD 8-3, a Haloalkaliphilic Chromate- and Selenite-Reducing Gammaproteobacterium.</title>
        <authorList>
            <person name="Sharko F.S."/>
            <person name="Shapovalova A.A."/>
            <person name="Tsygankova S.V."/>
            <person name="Komova A.V."/>
            <person name="Boulygina E.S."/>
            <person name="Teslyuk A.B."/>
            <person name="Gotovtsev P.M."/>
            <person name="Namsaraev Z.B."/>
            <person name="Khijniak T.V."/>
            <person name="Nedoluzhko A.V."/>
            <person name="Vasilov R.G."/>
        </authorList>
    </citation>
    <scope>NUCLEOTIDE SEQUENCE [LARGE SCALE GENOMIC DNA]</scope>
    <source>
        <strain evidence="6 7">AGD 8-3</strain>
    </source>
</reference>
<dbReference type="InterPro" id="IPR031358">
    <property type="entry name" value="Stealth_CR1"/>
</dbReference>
<sequence length="400" mass="47464">MCSWENTQEPWIPQVLRVLLEFRESGSWRNALISQENTIRYLRFKAALMNKPGSIVLHLELETALSQMEIVLDIDAVITWVDGSDPKHNQKRNHWLLNEAGELHDNATDTNRWLNNNEIRYCLKSIEIHAPWFRKIWIVTDDQVPELSYLSKEARDKIKIIDHRHIFRGYEEFLPTFNSLSIETMLWRIEGLSDNFVYFNDDVFLVGPTGPTRFFQNNKPVLRGQWVDFTDIDEERLHRINKINSATMLGFNQSHFFASAHVAFPLKKRVLEELFLNYEKAFVKNISYRFRDKRQFLAQGVHDLFLIKSNNCYFSKKKDHVHIKKDNVLTLGRAKTKKRIDKIFSNKVRIACINDFHAMESEFVGFAKWIERAVGERKDCLYYLKKAQVRIRKKYFKRIS</sequence>
<dbReference type="Proteomes" id="UP000063387">
    <property type="component" value="Chromosome"/>
</dbReference>
<keyword evidence="7" id="KW-1185">Reference proteome</keyword>
<feature type="domain" description="Stealth protein CR1 conserved region 1" evidence="5">
    <location>
        <begin position="73"/>
        <end position="93"/>
    </location>
</feature>
<proteinExistence type="inferred from homology"/>
<dbReference type="PANTHER" id="PTHR24045">
    <property type="match status" value="1"/>
</dbReference>
<comment type="similarity">
    <text evidence="1">Belongs to the stealth family.</text>
</comment>
<evidence type="ECO:0000256" key="3">
    <source>
        <dbReference type="ARBA" id="ARBA00023169"/>
    </source>
</evidence>
<dbReference type="EC" id="2.7.-.-" evidence="6"/>
<dbReference type="KEGG" id="hco:LOKO_03359"/>
<dbReference type="AlphaFoldDB" id="A0A125R0N8"/>
<accession>A0A125R0N8</accession>